<dbReference type="GO" id="GO:0016757">
    <property type="term" value="F:glycosyltransferase activity"/>
    <property type="evidence" value="ECO:0007669"/>
    <property type="project" value="UniProtKB-KW"/>
</dbReference>
<proteinExistence type="inferred from homology"/>
<evidence type="ECO:0000256" key="2">
    <source>
        <dbReference type="ARBA" id="ARBA00006739"/>
    </source>
</evidence>
<keyword evidence="4 6" id="KW-0808">Transferase</keyword>
<comment type="caution">
    <text evidence="6">The sequence shown here is derived from an EMBL/GenBank/DDBJ whole genome shotgun (WGS) entry which is preliminary data.</text>
</comment>
<evidence type="ECO:0000256" key="4">
    <source>
        <dbReference type="ARBA" id="ARBA00022679"/>
    </source>
</evidence>
<evidence type="ECO:0000256" key="3">
    <source>
        <dbReference type="ARBA" id="ARBA00022676"/>
    </source>
</evidence>
<dbReference type="CDD" id="cd04185">
    <property type="entry name" value="GT_2_like_b"/>
    <property type="match status" value="1"/>
</dbReference>
<evidence type="ECO:0000259" key="5">
    <source>
        <dbReference type="Pfam" id="PF00535"/>
    </source>
</evidence>
<dbReference type="PANTHER" id="PTHR43179:SF12">
    <property type="entry name" value="GALACTOFURANOSYLTRANSFERASE GLFT2"/>
    <property type="match status" value="1"/>
</dbReference>
<comment type="pathway">
    <text evidence="1">Cell wall biogenesis; cell wall polysaccharide biosynthesis.</text>
</comment>
<dbReference type="STRING" id="208480.SAMN02910418_00122"/>
<protein>
    <submittedName>
        <fullName evidence="6">Glycosyl transferase</fullName>
    </submittedName>
</protein>
<keyword evidence="7" id="KW-1185">Reference proteome</keyword>
<evidence type="ECO:0000313" key="6">
    <source>
        <dbReference type="EMBL" id="OKL54947.1"/>
    </source>
</evidence>
<dbReference type="PANTHER" id="PTHR43179">
    <property type="entry name" value="RHAMNOSYLTRANSFERASE WBBL"/>
    <property type="match status" value="1"/>
</dbReference>
<dbReference type="EMBL" id="MQVR01000004">
    <property type="protein sequence ID" value="OKL54947.1"/>
    <property type="molecule type" value="Genomic_DNA"/>
</dbReference>
<evidence type="ECO:0000256" key="1">
    <source>
        <dbReference type="ARBA" id="ARBA00004776"/>
    </source>
</evidence>
<sequence>MMRVAAVVVTYNRADMLEKTLAGLEAQSRPVDRIIVVDNASTDRTPEMLAARKAAVPTTITRLKRNTGGAGGFAHGIQAAYGAGYDAYWIMDDDTVPRPDALKALLGGIDQFEERTGDQPSFACSMVLWTDGELCEMNTPDPTWDWPRHMAHNEPYQLVKSCSFVSCLITKDAVRECGLPYREYFIWYDDAEYTMRLSKFRPGIFVADSKVDHLLGENRGVNFGDVTDKNIWKFEYGVRNQVSAAFSLRSPTIAVQLAENMLKQLHGSGVSAKLRLRLIKAGLKGLVFHPKKRYARVVR</sequence>
<evidence type="ECO:0000313" key="7">
    <source>
        <dbReference type="Proteomes" id="UP000185628"/>
    </source>
</evidence>
<keyword evidence="3" id="KW-0328">Glycosyltransferase</keyword>
<feature type="domain" description="Glycosyltransferase 2-like" evidence="5">
    <location>
        <begin position="7"/>
        <end position="111"/>
    </location>
</feature>
<dbReference type="AlphaFoldDB" id="A0A1Q5Q541"/>
<name>A0A1Q5Q541_9ACTO</name>
<comment type="similarity">
    <text evidence="2">Belongs to the glycosyltransferase 2 family.</text>
</comment>
<dbReference type="Pfam" id="PF00535">
    <property type="entry name" value="Glycos_transf_2"/>
    <property type="match status" value="1"/>
</dbReference>
<dbReference type="Proteomes" id="UP000185628">
    <property type="component" value="Unassembled WGS sequence"/>
</dbReference>
<dbReference type="SUPFAM" id="SSF53448">
    <property type="entry name" value="Nucleotide-diphospho-sugar transferases"/>
    <property type="match status" value="1"/>
</dbReference>
<organism evidence="6 7">
    <name type="scientific">Bowdeniella nasicola</name>
    <dbReference type="NCBI Taxonomy" id="208480"/>
    <lineage>
        <taxon>Bacteria</taxon>
        <taxon>Bacillati</taxon>
        <taxon>Actinomycetota</taxon>
        <taxon>Actinomycetes</taxon>
        <taxon>Actinomycetales</taxon>
        <taxon>Actinomycetaceae</taxon>
        <taxon>Bowdeniella</taxon>
    </lineage>
</organism>
<dbReference type="InterPro" id="IPR001173">
    <property type="entry name" value="Glyco_trans_2-like"/>
</dbReference>
<reference evidence="7" key="1">
    <citation type="submission" date="2016-12" db="EMBL/GenBank/DDBJ databases">
        <authorList>
            <person name="Meng X."/>
        </authorList>
    </citation>
    <scope>NUCLEOTIDE SEQUENCE [LARGE SCALE GENOMIC DNA]</scope>
    <source>
        <strain evidence="7">DSM 19116</strain>
    </source>
</reference>
<dbReference type="InterPro" id="IPR029044">
    <property type="entry name" value="Nucleotide-diphossugar_trans"/>
</dbReference>
<accession>A0A1Q5Q541</accession>
<dbReference type="Gene3D" id="3.90.550.10">
    <property type="entry name" value="Spore Coat Polysaccharide Biosynthesis Protein SpsA, Chain A"/>
    <property type="match status" value="1"/>
</dbReference>
<gene>
    <name evidence="6" type="ORF">BSZ39_01335</name>
</gene>